<feature type="transmembrane region" description="Helical" evidence="2">
    <location>
        <begin position="161"/>
        <end position="183"/>
    </location>
</feature>
<reference evidence="3 4" key="1">
    <citation type="submission" date="2017-08" db="EMBL/GenBank/DDBJ databases">
        <title>The complete genome sequence of Nocardiopsis gilva YIM 90087.</title>
        <authorList>
            <person name="Yin M."/>
            <person name="Tang S."/>
        </authorList>
    </citation>
    <scope>NUCLEOTIDE SEQUENCE [LARGE SCALE GENOMIC DNA]</scope>
    <source>
        <strain evidence="3 4">YIM 90087</strain>
    </source>
</reference>
<dbReference type="PANTHER" id="PTHR36844:SF1">
    <property type="entry name" value="PROTEASE PRSW"/>
    <property type="match status" value="1"/>
</dbReference>
<sequence length="463" mass="49388">MPALDTKAILQGRKPGRSTSLTIGIIVGTLCTLGMIGYLLLSGLAQGGVHGILGFLLSVLAAVIPVAILIPLILLLDRLEPEPGPVLVFAFLWGAGVAVVVSFILNTLGMEEIAVPVFGADLGHMLSTAVGAPLVEESAKGIVLLLLLWRRRHEIDSFTDGVTYAAMVATGFAFTENVLYFLSSFFAEGFFGLVFTFVLRGLVAPFGHPLYTSMIGIGVAYAAMNRGALRFLAPVAGWVAAVLLHALWNGSTFFGWVGLGAAYLVLFFVLLGIVVIAVQDRRNQVAAISHYLPTYTSTGLVTPADIRMLSSMKGRRGARLWAQRNAGQRGRQAMKDYQLAATELALLHQRLDRGVARPHWEGRRDSFLALMHVAREAFLGRVQQPVAPGWAANPTDSGFLKRADFAHVIAGAQGQREQRSAPRRQPGGGHPQQGHGSQGPGTPPSGGWPPQGPQGPGGPYPGR</sequence>
<keyword evidence="2" id="KW-0812">Transmembrane</keyword>
<dbReference type="InterPro" id="IPR026898">
    <property type="entry name" value="PrsW"/>
</dbReference>
<feature type="transmembrane region" description="Helical" evidence="2">
    <location>
        <begin position="21"/>
        <end position="40"/>
    </location>
</feature>
<keyword evidence="3" id="KW-0645">Protease</keyword>
<keyword evidence="4" id="KW-1185">Reference proteome</keyword>
<dbReference type="Proteomes" id="UP000215005">
    <property type="component" value="Chromosome"/>
</dbReference>
<keyword evidence="3" id="KW-0378">Hydrolase</keyword>
<feature type="transmembrane region" description="Helical" evidence="2">
    <location>
        <begin position="228"/>
        <end position="248"/>
    </location>
</feature>
<feature type="compositionally biased region" description="Gly residues" evidence="1">
    <location>
        <begin position="426"/>
        <end position="439"/>
    </location>
</feature>
<keyword evidence="3" id="KW-0482">Metalloprotease</keyword>
<feature type="region of interest" description="Disordered" evidence="1">
    <location>
        <begin position="412"/>
        <end position="463"/>
    </location>
</feature>
<feature type="transmembrane region" description="Helical" evidence="2">
    <location>
        <begin position="254"/>
        <end position="278"/>
    </location>
</feature>
<dbReference type="EMBL" id="CP022753">
    <property type="protein sequence ID" value="ASU84562.1"/>
    <property type="molecule type" value="Genomic_DNA"/>
</dbReference>
<dbReference type="OrthoDB" id="9785431at2"/>
<dbReference type="PANTHER" id="PTHR36844">
    <property type="entry name" value="PROTEASE PRSW"/>
    <property type="match status" value="1"/>
</dbReference>
<evidence type="ECO:0000313" key="3">
    <source>
        <dbReference type="EMBL" id="ASU84562.1"/>
    </source>
</evidence>
<dbReference type="Pfam" id="PF13367">
    <property type="entry name" value="PrsW-protease"/>
    <property type="match status" value="1"/>
</dbReference>
<organism evidence="3 4">
    <name type="scientific">Nocardiopsis gilva YIM 90087</name>
    <dbReference type="NCBI Taxonomy" id="1235441"/>
    <lineage>
        <taxon>Bacteria</taxon>
        <taxon>Bacillati</taxon>
        <taxon>Actinomycetota</taxon>
        <taxon>Actinomycetes</taxon>
        <taxon>Streptosporangiales</taxon>
        <taxon>Nocardiopsidaceae</taxon>
        <taxon>Nocardiopsis</taxon>
    </lineage>
</organism>
<feature type="transmembrane region" description="Helical" evidence="2">
    <location>
        <begin position="125"/>
        <end position="149"/>
    </location>
</feature>
<keyword evidence="2" id="KW-1133">Transmembrane helix</keyword>
<feature type="transmembrane region" description="Helical" evidence="2">
    <location>
        <begin position="52"/>
        <end position="74"/>
    </location>
</feature>
<feature type="compositionally biased region" description="Pro residues" evidence="1">
    <location>
        <begin position="441"/>
        <end position="463"/>
    </location>
</feature>
<dbReference type="GO" id="GO:0008237">
    <property type="term" value="F:metallopeptidase activity"/>
    <property type="evidence" value="ECO:0007669"/>
    <property type="project" value="UniProtKB-KW"/>
</dbReference>
<dbReference type="GO" id="GO:0006508">
    <property type="term" value="P:proteolysis"/>
    <property type="evidence" value="ECO:0007669"/>
    <property type="project" value="UniProtKB-KW"/>
</dbReference>
<name>A0A223S913_9ACTN</name>
<evidence type="ECO:0000256" key="1">
    <source>
        <dbReference type="SAM" id="MobiDB-lite"/>
    </source>
</evidence>
<proteinExistence type="predicted"/>
<evidence type="ECO:0000256" key="2">
    <source>
        <dbReference type="SAM" id="Phobius"/>
    </source>
</evidence>
<evidence type="ECO:0000313" key="4">
    <source>
        <dbReference type="Proteomes" id="UP000215005"/>
    </source>
</evidence>
<protein>
    <submittedName>
        <fullName evidence="3">PrsW family intramembrane metalloprotease</fullName>
    </submittedName>
</protein>
<keyword evidence="2" id="KW-0472">Membrane</keyword>
<gene>
    <name evidence="3" type="ORF">CDO52_18705</name>
</gene>
<dbReference type="RefSeq" id="WP_017618099.1">
    <property type="nucleotide sequence ID" value="NZ_ANBG01000137.1"/>
</dbReference>
<feature type="transmembrane region" description="Helical" evidence="2">
    <location>
        <begin position="86"/>
        <end position="105"/>
    </location>
</feature>
<dbReference type="KEGG" id="ngv:CDO52_18705"/>
<accession>A0A223S913</accession>
<dbReference type="AlphaFoldDB" id="A0A223S913"/>